<evidence type="ECO:0000256" key="2">
    <source>
        <dbReference type="ARBA" id="ARBA00023326"/>
    </source>
</evidence>
<dbReference type="PROSITE" id="PS50853">
    <property type="entry name" value="FN3"/>
    <property type="match status" value="2"/>
</dbReference>
<organism evidence="6 7">
    <name type="scientific">Kutzneria kofuensis</name>
    <dbReference type="NCBI Taxonomy" id="103725"/>
    <lineage>
        <taxon>Bacteria</taxon>
        <taxon>Bacillati</taxon>
        <taxon>Actinomycetota</taxon>
        <taxon>Actinomycetes</taxon>
        <taxon>Pseudonocardiales</taxon>
        <taxon>Pseudonocardiaceae</taxon>
        <taxon>Kutzneria</taxon>
    </lineage>
</organism>
<evidence type="ECO:0000256" key="1">
    <source>
        <dbReference type="ARBA" id="ARBA00023295"/>
    </source>
</evidence>
<dbReference type="SMART" id="SM00060">
    <property type="entry name" value="FN3"/>
    <property type="match status" value="2"/>
</dbReference>
<feature type="signal peptide" evidence="4">
    <location>
        <begin position="1"/>
        <end position="19"/>
    </location>
</feature>
<accession>A0A7W9KR40</accession>
<dbReference type="InterPro" id="IPR003961">
    <property type="entry name" value="FN3_dom"/>
</dbReference>
<proteinExistence type="predicted"/>
<feature type="domain" description="Fibronectin type-III" evidence="5">
    <location>
        <begin position="150"/>
        <end position="237"/>
    </location>
</feature>
<name>A0A7W9KR40_9PSEU</name>
<keyword evidence="2" id="KW-0119">Carbohydrate metabolism</keyword>
<reference evidence="6 7" key="1">
    <citation type="submission" date="2020-08" db="EMBL/GenBank/DDBJ databases">
        <title>Sequencing the genomes of 1000 actinobacteria strains.</title>
        <authorList>
            <person name="Klenk H.-P."/>
        </authorList>
    </citation>
    <scope>NUCLEOTIDE SEQUENCE [LARGE SCALE GENOMIC DNA]</scope>
    <source>
        <strain evidence="6 7">DSM 43851</strain>
    </source>
</reference>
<dbReference type="CDD" id="cd00063">
    <property type="entry name" value="FN3"/>
    <property type="match status" value="2"/>
</dbReference>
<dbReference type="Gene3D" id="2.60.40.10">
    <property type="entry name" value="Immunoglobulins"/>
    <property type="match status" value="2"/>
</dbReference>
<dbReference type="GO" id="GO:0016798">
    <property type="term" value="F:hydrolase activity, acting on glycosyl bonds"/>
    <property type="evidence" value="ECO:0007669"/>
    <property type="project" value="UniProtKB-KW"/>
</dbReference>
<dbReference type="AlphaFoldDB" id="A0A7W9KR40"/>
<comment type="caution">
    <text evidence="6">The sequence shown here is derived from an EMBL/GenBank/DDBJ whole genome shotgun (WGS) entry which is preliminary data.</text>
</comment>
<protein>
    <recommendedName>
        <fullName evidence="5">Fibronectin type-III domain-containing protein</fullName>
    </recommendedName>
</protein>
<dbReference type="PROSITE" id="PS51257">
    <property type="entry name" value="PROKAR_LIPOPROTEIN"/>
    <property type="match status" value="1"/>
</dbReference>
<feature type="domain" description="Fibronectin type-III" evidence="5">
    <location>
        <begin position="25"/>
        <end position="111"/>
    </location>
</feature>
<evidence type="ECO:0000256" key="4">
    <source>
        <dbReference type="SAM" id="SignalP"/>
    </source>
</evidence>
<feature type="region of interest" description="Disordered" evidence="3">
    <location>
        <begin position="125"/>
        <end position="151"/>
    </location>
</feature>
<evidence type="ECO:0000259" key="5">
    <source>
        <dbReference type="PROSITE" id="PS50853"/>
    </source>
</evidence>
<keyword evidence="1" id="KW-0378">Hydrolase</keyword>
<evidence type="ECO:0000313" key="7">
    <source>
        <dbReference type="Proteomes" id="UP000585638"/>
    </source>
</evidence>
<dbReference type="InterPro" id="IPR013783">
    <property type="entry name" value="Ig-like_fold"/>
</dbReference>
<evidence type="ECO:0000313" key="6">
    <source>
        <dbReference type="EMBL" id="MBB5897100.1"/>
    </source>
</evidence>
<evidence type="ECO:0000256" key="3">
    <source>
        <dbReference type="SAM" id="MobiDB-lite"/>
    </source>
</evidence>
<keyword evidence="7" id="KW-1185">Reference proteome</keyword>
<sequence length="242" mass="25796">MIKRLLATALLLAALTACGTTPSAAGVRLDAALVTPVDVTLTWHDDGPAPAGHVVEYATHQDGPYTTLGFVPPAQTSYRHQNLMPNTTFYYRVRPYYGPASDTVDVTLPPGAYDDEAHADDQAWAAPSTEPGRNQATQPIRRPATATSGAPTNLAATVMNDNGIRLTWVDHARDEDGYLMEIKAAGAEDFQVVQVMDPRVNSCGVVTLPDEKRATYRVRAFYYGGPSTVAHATTGDAPAGPG</sequence>
<dbReference type="Proteomes" id="UP000585638">
    <property type="component" value="Unassembled WGS sequence"/>
</dbReference>
<dbReference type="RefSeq" id="WP_184869562.1">
    <property type="nucleotide sequence ID" value="NZ_BAAAWY010000076.1"/>
</dbReference>
<keyword evidence="2" id="KW-0624">Polysaccharide degradation</keyword>
<feature type="chain" id="PRO_5038592535" description="Fibronectin type-III domain-containing protein" evidence="4">
    <location>
        <begin position="20"/>
        <end position="242"/>
    </location>
</feature>
<dbReference type="SUPFAM" id="SSF49265">
    <property type="entry name" value="Fibronectin type III"/>
    <property type="match status" value="1"/>
</dbReference>
<dbReference type="GO" id="GO:0000272">
    <property type="term" value="P:polysaccharide catabolic process"/>
    <property type="evidence" value="ECO:0007669"/>
    <property type="project" value="UniProtKB-KW"/>
</dbReference>
<keyword evidence="1" id="KW-0326">Glycosidase</keyword>
<dbReference type="InterPro" id="IPR036116">
    <property type="entry name" value="FN3_sf"/>
</dbReference>
<gene>
    <name evidence="6" type="ORF">BJ998_008359</name>
</gene>
<dbReference type="EMBL" id="JACHIR010000002">
    <property type="protein sequence ID" value="MBB5897100.1"/>
    <property type="molecule type" value="Genomic_DNA"/>
</dbReference>
<keyword evidence="4" id="KW-0732">Signal</keyword>